<evidence type="ECO:0000259" key="7">
    <source>
        <dbReference type="Pfam" id="PF08620"/>
    </source>
</evidence>
<organism evidence="10 11">
    <name type="scientific">Circinella minor</name>
    <dbReference type="NCBI Taxonomy" id="1195481"/>
    <lineage>
        <taxon>Eukaryota</taxon>
        <taxon>Fungi</taxon>
        <taxon>Fungi incertae sedis</taxon>
        <taxon>Mucoromycota</taxon>
        <taxon>Mucoromycotina</taxon>
        <taxon>Mucoromycetes</taxon>
        <taxon>Mucorales</taxon>
        <taxon>Lichtheimiaceae</taxon>
        <taxon>Circinella</taxon>
    </lineage>
</organism>
<keyword evidence="3" id="KW-0804">Transcription</keyword>
<dbReference type="PANTHER" id="PTHR21483">
    <property type="entry name" value="RNA POLYMERASE II-ASSOCIATED PROTEIN 1"/>
    <property type="match status" value="1"/>
</dbReference>
<evidence type="ECO:0000256" key="3">
    <source>
        <dbReference type="ARBA" id="ARBA00023163"/>
    </source>
</evidence>
<dbReference type="InterPro" id="IPR013929">
    <property type="entry name" value="RPAP1_C"/>
</dbReference>
<dbReference type="GO" id="GO:0006366">
    <property type="term" value="P:transcription by RNA polymerase II"/>
    <property type="evidence" value="ECO:0007669"/>
    <property type="project" value="InterPro"/>
</dbReference>
<dbReference type="Proteomes" id="UP000646827">
    <property type="component" value="Unassembled WGS sequence"/>
</dbReference>
<keyword evidence="4" id="KW-0539">Nucleus</keyword>
<accession>A0A8H7S548</accession>
<dbReference type="InterPro" id="IPR013930">
    <property type="entry name" value="RPAP1_N"/>
</dbReference>
<dbReference type="EMBL" id="JAEPRB010000101">
    <property type="protein sequence ID" value="KAG2221716.1"/>
    <property type="molecule type" value="Genomic_DNA"/>
</dbReference>
<dbReference type="InterPro" id="IPR039913">
    <property type="entry name" value="RPAP1/Rba50"/>
</dbReference>
<dbReference type="OrthoDB" id="348201at2759"/>
<dbReference type="Pfam" id="PF08620">
    <property type="entry name" value="RPAP1_C"/>
    <property type="match status" value="1"/>
</dbReference>
<evidence type="ECO:0000259" key="8">
    <source>
        <dbReference type="Pfam" id="PF08621"/>
    </source>
</evidence>
<feature type="domain" description="RPAP1 N-terminal" evidence="8">
    <location>
        <begin position="235"/>
        <end position="275"/>
    </location>
</feature>
<sequence>MKRSIRPRFNAEEDDEDLEQLQKEFFEKNTIPSASVIKGGPPTSVTNQTIKKKEEKKSLFAQQREPHPSTPTQKGVKKKVTFDYEDQEALASMPTLEDVDTMPLLDNGPNDMNAMPPLEGVVDPHNDNQPHVPATKKMLDLTSLLGNVLCDVTENQVKKVEPPTLKLGTERSKQHTQGFPKPARRSLFKMRMEAKNNNNKNAMPTEQTTTTTTTTPTSSSSLLQQHTQPKNDYEQDNIDRIHEMTEEEIEAARKEIMDSLSSDSIAMLMNRGKNKSKEEQENNEDEEGEEDLMVMKERYFADVPTEYEKLAWMDSRFDVNHSQPLLQEAEKEKETTTNEEDKMYRRIRFDFQGQPIDPTKDVPVHQGLHHHGDEPDKAGYTLAELFYLVRSQVAPQRTMVLNTLTKILRNAKYNRGIEFWDNILALFLRPDVAGALYLRSAMDDRHLIVLVSAVQAMAALVLEKGDDLDEEDSFHVEQFNEYLGYVARPIVYIKKETMGLDEKFATTVNRLQGKEKKKEEEEELEDDAHLVQRDLTKGLLRMDILARIRYLTLPNSELDSKSIEHLVRILIRLAKSGGADVCQSIMEHDLLDNILQWGVLKRDWPMTHQDKMDTYPSLAAIRLLTVLAQGSRRVAEEINKKATHLLQYLATPTHVACPSLQNRAYALQIETIKLLRILVCYGLVMPTLQDLQEPMMTWLRAGLIQQQQDNNGLDDARAATTISLLEISLHAAADPHKTTPPHAVDWHQPTAFVPVILAILRTREPSMLLDTAVGYFATLASYMDRFPSVDDTTTTADIWKVIVEKLGDNGTITSIRSHRSNSVLRYVQLLGAFASAKTFKSDATDRLASPLITSLVKQVHNNDFLGRLAMGSWAIHVKDRSDRRKLWGNENDYDTAEMESTVASMHMGALEKQLARNMVQLCVLDRLDSKLASTLALFYLQDADTTADYPLLLDHNGPRLQTLVYPDYQEQNQKPPEEIDTLSSITAWVFSPIDEMYHMEKSRLARKCMDSSVDVVAATLEAAGILLNKAVDHAMAIVSLMKLFMMTEELAGEEEREIFWDDRITRQVNQWLDRLLLNKTKTSDAESLESAWRRSSSAHIRQPFYQFYQAFVAQYASVSFGHSGFARLLAYILIHSDSMDYKYLVWSDHCDILSTIKVNSEEVGYYGNNQSHPNGKIGEGETRRNSTALLRAYMSALAENKVEGSLREFAMNELKDVLNKEDVSNHLKRDISDLLKK</sequence>
<evidence type="ECO:0000259" key="9">
    <source>
        <dbReference type="Pfam" id="PF25766"/>
    </source>
</evidence>
<evidence type="ECO:0000256" key="6">
    <source>
        <dbReference type="SAM" id="MobiDB-lite"/>
    </source>
</evidence>
<reference evidence="10 11" key="1">
    <citation type="submission" date="2020-12" db="EMBL/GenBank/DDBJ databases">
        <title>Metabolic potential, ecology and presence of endohyphal bacteria is reflected in genomic diversity of Mucoromycotina.</title>
        <authorList>
            <person name="Muszewska A."/>
            <person name="Okrasinska A."/>
            <person name="Steczkiewicz K."/>
            <person name="Drgas O."/>
            <person name="Orlowska M."/>
            <person name="Perlinska-Lenart U."/>
            <person name="Aleksandrzak-Piekarczyk T."/>
            <person name="Szatraj K."/>
            <person name="Zielenkiewicz U."/>
            <person name="Pilsyk S."/>
            <person name="Malc E."/>
            <person name="Mieczkowski P."/>
            <person name="Kruszewska J.S."/>
            <person name="Biernat P."/>
            <person name="Pawlowska J."/>
        </authorList>
    </citation>
    <scope>NUCLEOTIDE SEQUENCE [LARGE SCALE GENOMIC DNA]</scope>
    <source>
        <strain evidence="10 11">CBS 142.35</strain>
    </source>
</reference>
<dbReference type="SUPFAM" id="SSF48371">
    <property type="entry name" value="ARM repeat"/>
    <property type="match status" value="1"/>
</dbReference>
<proteinExistence type="inferred from homology"/>
<protein>
    <recommendedName>
        <fullName evidence="12">RNA polymerase II-associated protein 1 C-terminal domain-containing protein</fullName>
    </recommendedName>
</protein>
<comment type="caution">
    <text evidence="10">The sequence shown here is derived from an EMBL/GenBank/DDBJ whole genome shotgun (WGS) entry which is preliminary data.</text>
</comment>
<feature type="compositionally biased region" description="Low complexity" evidence="6">
    <location>
        <begin position="195"/>
        <end position="228"/>
    </location>
</feature>
<feature type="coiled-coil region" evidence="5">
    <location>
        <begin position="235"/>
        <end position="289"/>
    </location>
</feature>
<dbReference type="InterPro" id="IPR016024">
    <property type="entry name" value="ARM-type_fold"/>
</dbReference>
<dbReference type="Pfam" id="PF25766">
    <property type="entry name" value="TPR_RPAP1"/>
    <property type="match status" value="1"/>
</dbReference>
<name>A0A8H7S548_9FUNG</name>
<comment type="subcellular location">
    <subcellularLocation>
        <location evidence="1">Nucleus</location>
    </subcellularLocation>
</comment>
<feature type="domain" description="RPAP1/MINIYO-like TPR repeats" evidence="9">
    <location>
        <begin position="1007"/>
        <end position="1203"/>
    </location>
</feature>
<evidence type="ECO:0000313" key="11">
    <source>
        <dbReference type="Proteomes" id="UP000646827"/>
    </source>
</evidence>
<dbReference type="PANTHER" id="PTHR21483:SF18">
    <property type="entry name" value="RNA POLYMERASE II-ASSOCIATED PROTEIN 1"/>
    <property type="match status" value="1"/>
</dbReference>
<evidence type="ECO:0000256" key="1">
    <source>
        <dbReference type="ARBA" id="ARBA00004123"/>
    </source>
</evidence>
<evidence type="ECO:0000256" key="4">
    <source>
        <dbReference type="ARBA" id="ARBA00023242"/>
    </source>
</evidence>
<dbReference type="Pfam" id="PF08621">
    <property type="entry name" value="RPAP1_N"/>
    <property type="match status" value="1"/>
</dbReference>
<dbReference type="AlphaFoldDB" id="A0A8H7S548"/>
<evidence type="ECO:0000256" key="2">
    <source>
        <dbReference type="ARBA" id="ARBA00009953"/>
    </source>
</evidence>
<dbReference type="InterPro" id="IPR057989">
    <property type="entry name" value="TPR_RPAP1/MINIYO-like"/>
</dbReference>
<feature type="region of interest" description="Disordered" evidence="6">
    <location>
        <begin position="32"/>
        <end position="79"/>
    </location>
</feature>
<keyword evidence="11" id="KW-1185">Reference proteome</keyword>
<gene>
    <name evidence="10" type="ORF">INT45_007122</name>
</gene>
<keyword evidence="5" id="KW-0175">Coiled coil</keyword>
<feature type="domain" description="RPAP1 C-terminal" evidence="7">
    <location>
        <begin position="347"/>
        <end position="411"/>
    </location>
</feature>
<evidence type="ECO:0000256" key="5">
    <source>
        <dbReference type="SAM" id="Coils"/>
    </source>
</evidence>
<comment type="similarity">
    <text evidence="2">Belongs to the RPAP1 family.</text>
</comment>
<evidence type="ECO:0000313" key="10">
    <source>
        <dbReference type="EMBL" id="KAG2221716.1"/>
    </source>
</evidence>
<feature type="region of interest" description="Disordered" evidence="6">
    <location>
        <begin position="195"/>
        <end position="232"/>
    </location>
</feature>
<evidence type="ECO:0008006" key="12">
    <source>
        <dbReference type="Google" id="ProtNLM"/>
    </source>
</evidence>